<sequence length="309" mass="34420">MTSSFRTVFVLALFICAIHQSKQEPCEPGMITNLTLNDNYILTWQTPADEKCEIQSYLVYISTVNGTVHYTYNVALPRLSIHTLPVCQGYTFRVHQVSTDSVTGLGWSLYMITPPPSDASLALDYLTLTEEDRDIRLQWSLEDQWVACARRYRVLIYNEDADEITDLYTISNTLLINNLVPCAHYTLGVTAIFTLIEEGPTTTVEHTVVDAVTAAPGVAGVRPEGTRVNFNWTLDAYNSNRCPIYSLVIDGSPYFNVSYDIQDQENRTPLPLTITGLSPNSLYILRVNTINSAGSSPPLQMAIQTSASD</sequence>
<keyword evidence="4" id="KW-1185">Reference proteome</keyword>
<evidence type="ECO:0000259" key="2">
    <source>
        <dbReference type="PROSITE" id="PS50853"/>
    </source>
</evidence>
<comment type="caution">
    <text evidence="3">The sequence shown here is derived from an EMBL/GenBank/DDBJ whole genome shotgun (WGS) entry which is preliminary data.</text>
</comment>
<name>A0AAV8YAU6_9CUCU</name>
<dbReference type="CDD" id="cd00063">
    <property type="entry name" value="FN3"/>
    <property type="match status" value="1"/>
</dbReference>
<dbReference type="SUPFAM" id="SSF49265">
    <property type="entry name" value="Fibronectin type III"/>
    <property type="match status" value="2"/>
</dbReference>
<dbReference type="InterPro" id="IPR036116">
    <property type="entry name" value="FN3_sf"/>
</dbReference>
<organism evidence="3 4">
    <name type="scientific">Aromia moschata</name>
    <dbReference type="NCBI Taxonomy" id="1265417"/>
    <lineage>
        <taxon>Eukaryota</taxon>
        <taxon>Metazoa</taxon>
        <taxon>Ecdysozoa</taxon>
        <taxon>Arthropoda</taxon>
        <taxon>Hexapoda</taxon>
        <taxon>Insecta</taxon>
        <taxon>Pterygota</taxon>
        <taxon>Neoptera</taxon>
        <taxon>Endopterygota</taxon>
        <taxon>Coleoptera</taxon>
        <taxon>Polyphaga</taxon>
        <taxon>Cucujiformia</taxon>
        <taxon>Chrysomeloidea</taxon>
        <taxon>Cerambycidae</taxon>
        <taxon>Cerambycinae</taxon>
        <taxon>Callichromatini</taxon>
        <taxon>Aromia</taxon>
    </lineage>
</organism>
<feature type="domain" description="Fibronectin type-III" evidence="2">
    <location>
        <begin position="212"/>
        <end position="309"/>
    </location>
</feature>
<dbReference type="InterPro" id="IPR013783">
    <property type="entry name" value="Ig-like_fold"/>
</dbReference>
<dbReference type="Gene3D" id="2.60.40.10">
    <property type="entry name" value="Immunoglobulins"/>
    <property type="match status" value="2"/>
</dbReference>
<evidence type="ECO:0000256" key="1">
    <source>
        <dbReference type="SAM" id="SignalP"/>
    </source>
</evidence>
<dbReference type="Proteomes" id="UP001162162">
    <property type="component" value="Unassembled WGS sequence"/>
</dbReference>
<evidence type="ECO:0000313" key="3">
    <source>
        <dbReference type="EMBL" id="KAJ8948732.1"/>
    </source>
</evidence>
<dbReference type="InterPro" id="IPR003961">
    <property type="entry name" value="FN3_dom"/>
</dbReference>
<gene>
    <name evidence="3" type="ORF">NQ318_017900</name>
</gene>
<dbReference type="EMBL" id="JAPWTK010000131">
    <property type="protein sequence ID" value="KAJ8948732.1"/>
    <property type="molecule type" value="Genomic_DNA"/>
</dbReference>
<reference evidence="3" key="1">
    <citation type="journal article" date="2023" name="Insect Mol. Biol.">
        <title>Genome sequencing provides insights into the evolution of gene families encoding plant cell wall-degrading enzymes in longhorned beetles.</title>
        <authorList>
            <person name="Shin N.R."/>
            <person name="Okamura Y."/>
            <person name="Kirsch R."/>
            <person name="Pauchet Y."/>
        </authorList>
    </citation>
    <scope>NUCLEOTIDE SEQUENCE</scope>
    <source>
        <strain evidence="3">AMC_N1</strain>
    </source>
</reference>
<evidence type="ECO:0000313" key="4">
    <source>
        <dbReference type="Proteomes" id="UP001162162"/>
    </source>
</evidence>
<feature type="domain" description="Fibronectin type-III" evidence="2">
    <location>
        <begin position="24"/>
        <end position="116"/>
    </location>
</feature>
<protein>
    <recommendedName>
        <fullName evidence="2">Fibronectin type-III domain-containing protein</fullName>
    </recommendedName>
</protein>
<accession>A0AAV8YAU6</accession>
<dbReference type="PROSITE" id="PS50853">
    <property type="entry name" value="FN3"/>
    <property type="match status" value="2"/>
</dbReference>
<keyword evidence="1" id="KW-0732">Signal</keyword>
<feature type="chain" id="PRO_5043843822" description="Fibronectin type-III domain-containing protein" evidence="1">
    <location>
        <begin position="24"/>
        <end position="309"/>
    </location>
</feature>
<proteinExistence type="predicted"/>
<dbReference type="AlphaFoldDB" id="A0AAV8YAU6"/>
<feature type="signal peptide" evidence="1">
    <location>
        <begin position="1"/>
        <end position="23"/>
    </location>
</feature>